<sequence>MRAKHVVLARTHYDEITKHTRRWSERLKQLFEESGWTVTDCEKATRESVEEALRAQPESLFVFYGHGQVDHLEGQDGNAICDLENANLLGRCKVYVMAGHSVAELGYTAVGECGALVYFGYDEFVNGYWKDGDEHRDMMDVLGECVNSGLRAWLAHPELTAGEIQQKMKDVYWSWIDYYMESDDVDYLVAAQFSAKLRHNLDALKLLGNKQTRLLD</sequence>
<accession>A0A450TPU0</accession>
<dbReference type="AlphaFoldDB" id="A0A450TPU0"/>
<reference evidence="1" key="1">
    <citation type="submission" date="2019-02" db="EMBL/GenBank/DDBJ databases">
        <authorList>
            <person name="Gruber-Vodicka R. H."/>
            <person name="Seah K. B. B."/>
        </authorList>
    </citation>
    <scope>NUCLEOTIDE SEQUENCE</scope>
    <source>
        <strain evidence="1">BECK_BZ131</strain>
    </source>
</reference>
<evidence type="ECO:0008006" key="2">
    <source>
        <dbReference type="Google" id="ProtNLM"/>
    </source>
</evidence>
<protein>
    <recommendedName>
        <fullName evidence="2">Caspase domain-containing protein</fullName>
    </recommendedName>
</protein>
<proteinExistence type="predicted"/>
<gene>
    <name evidence="1" type="ORF">BECKFW1821C_GA0114237_102027</name>
</gene>
<name>A0A450TPU0_9GAMM</name>
<dbReference type="InterPro" id="IPR029030">
    <property type="entry name" value="Caspase-like_dom_sf"/>
</dbReference>
<dbReference type="EMBL" id="CAADFE010000020">
    <property type="protein sequence ID" value="VFJ69885.1"/>
    <property type="molecule type" value="Genomic_DNA"/>
</dbReference>
<organism evidence="1">
    <name type="scientific">Candidatus Kentrum sp. FW</name>
    <dbReference type="NCBI Taxonomy" id="2126338"/>
    <lineage>
        <taxon>Bacteria</taxon>
        <taxon>Pseudomonadati</taxon>
        <taxon>Pseudomonadota</taxon>
        <taxon>Gammaproteobacteria</taxon>
        <taxon>Candidatus Kentrum</taxon>
    </lineage>
</organism>
<dbReference type="SUPFAM" id="SSF52129">
    <property type="entry name" value="Caspase-like"/>
    <property type="match status" value="1"/>
</dbReference>
<evidence type="ECO:0000313" key="1">
    <source>
        <dbReference type="EMBL" id="VFJ69885.1"/>
    </source>
</evidence>